<accession>A0A378TXK8</accession>
<evidence type="ECO:0000256" key="1">
    <source>
        <dbReference type="ARBA" id="ARBA00010458"/>
    </source>
</evidence>
<dbReference type="GeneID" id="93351978"/>
<dbReference type="InterPro" id="IPR029069">
    <property type="entry name" value="HotDog_dom_sf"/>
</dbReference>
<dbReference type="InterPro" id="IPR033120">
    <property type="entry name" value="HOTDOG_ACOT"/>
</dbReference>
<evidence type="ECO:0000313" key="6">
    <source>
        <dbReference type="Proteomes" id="UP000254927"/>
    </source>
</evidence>
<dbReference type="GO" id="GO:0006637">
    <property type="term" value="P:acyl-CoA metabolic process"/>
    <property type="evidence" value="ECO:0007669"/>
    <property type="project" value="TreeGrafter"/>
</dbReference>
<evidence type="ECO:0000313" key="5">
    <source>
        <dbReference type="EMBL" id="STZ67501.1"/>
    </source>
</evidence>
<dbReference type="GO" id="GO:0005829">
    <property type="term" value="C:cytosol"/>
    <property type="evidence" value="ECO:0007669"/>
    <property type="project" value="TreeGrafter"/>
</dbReference>
<dbReference type="InterPro" id="IPR040170">
    <property type="entry name" value="Cytosol_ACT"/>
</dbReference>
<dbReference type="NCBIfam" id="NF007970">
    <property type="entry name" value="PRK10694.1"/>
    <property type="match status" value="1"/>
</dbReference>
<dbReference type="RefSeq" id="WP_074897623.1">
    <property type="nucleotide sequence ID" value="NZ_BTPO01000019.1"/>
</dbReference>
<evidence type="ECO:0000259" key="4">
    <source>
        <dbReference type="PROSITE" id="PS51770"/>
    </source>
</evidence>
<feature type="domain" description="HotDog ACOT-type" evidence="4">
    <location>
        <begin position="9"/>
        <end position="124"/>
    </location>
</feature>
<protein>
    <submittedName>
        <fullName evidence="5">Acyl-CoA hydrolase</fullName>
        <ecNumber evidence="5">3.1.2.-</ecNumber>
    </submittedName>
</protein>
<dbReference type="EMBL" id="UGQW01000002">
    <property type="protein sequence ID" value="STZ67501.1"/>
    <property type="molecule type" value="Genomic_DNA"/>
</dbReference>
<evidence type="ECO:0000256" key="2">
    <source>
        <dbReference type="ARBA" id="ARBA00022801"/>
    </source>
</evidence>
<evidence type="ECO:0000256" key="3">
    <source>
        <dbReference type="PROSITE-ProRule" id="PRU01106"/>
    </source>
</evidence>
<sequence>MNTEQRTEPQGRLLLRTMAMPADTNPNGDIFGGWLMSQMDIAGGILAYETACGRAATVAADKIVFHRPVSVGDVVACYGELIKIGNTSIQIHIEVWVHSASFDSLNEQRLVTEALFTYVAIDKDGQPRPVPQL</sequence>
<dbReference type="GO" id="GO:0009062">
    <property type="term" value="P:fatty acid catabolic process"/>
    <property type="evidence" value="ECO:0007669"/>
    <property type="project" value="TreeGrafter"/>
</dbReference>
<dbReference type="InterPro" id="IPR006683">
    <property type="entry name" value="Thioestr_dom"/>
</dbReference>
<dbReference type="AlphaFoldDB" id="A0A378TXK8"/>
<dbReference type="PANTHER" id="PTHR11049:SF5">
    <property type="entry name" value="ACYL-COA THIOESTER HYDROLASE YCIA"/>
    <property type="match status" value="1"/>
</dbReference>
<comment type="similarity">
    <text evidence="1">Belongs to the acyl coenzyme A hydrolase family.</text>
</comment>
<dbReference type="GO" id="GO:0052816">
    <property type="term" value="F:long-chain fatty acyl-CoA hydrolase activity"/>
    <property type="evidence" value="ECO:0007669"/>
    <property type="project" value="TreeGrafter"/>
</dbReference>
<organism evidence="5 6">
    <name type="scientific">Neisseria elongata</name>
    <dbReference type="NCBI Taxonomy" id="495"/>
    <lineage>
        <taxon>Bacteria</taxon>
        <taxon>Pseudomonadati</taxon>
        <taxon>Pseudomonadota</taxon>
        <taxon>Betaproteobacteria</taxon>
        <taxon>Neisseriales</taxon>
        <taxon>Neisseriaceae</taxon>
        <taxon>Neisseria</taxon>
    </lineage>
</organism>
<keyword evidence="2 3" id="KW-0378">Hydrolase</keyword>
<reference evidence="5 6" key="1">
    <citation type="submission" date="2018-06" db="EMBL/GenBank/DDBJ databases">
        <authorList>
            <consortium name="Pathogen Informatics"/>
            <person name="Doyle S."/>
        </authorList>
    </citation>
    <scope>NUCLEOTIDE SEQUENCE [LARGE SCALE GENOMIC DNA]</scope>
    <source>
        <strain evidence="5 6">NCTC10660</strain>
    </source>
</reference>
<dbReference type="CDD" id="cd03442">
    <property type="entry name" value="BFIT_BACH"/>
    <property type="match status" value="1"/>
</dbReference>
<dbReference type="Gene3D" id="3.10.129.10">
    <property type="entry name" value="Hotdog Thioesterase"/>
    <property type="match status" value="1"/>
</dbReference>
<dbReference type="Proteomes" id="UP000254927">
    <property type="component" value="Unassembled WGS sequence"/>
</dbReference>
<dbReference type="FunFam" id="3.10.129.10:FF:000008">
    <property type="entry name" value="Acyl-CoA thioester hydrolase"/>
    <property type="match status" value="1"/>
</dbReference>
<proteinExistence type="inferred from homology"/>
<dbReference type="SUPFAM" id="SSF54637">
    <property type="entry name" value="Thioesterase/thiol ester dehydrase-isomerase"/>
    <property type="match status" value="1"/>
</dbReference>
<gene>
    <name evidence="5" type="ORF">NCTC10660_00984</name>
</gene>
<dbReference type="Pfam" id="PF03061">
    <property type="entry name" value="4HBT"/>
    <property type="match status" value="1"/>
</dbReference>
<dbReference type="PANTHER" id="PTHR11049">
    <property type="entry name" value="ACYL COENZYME A THIOESTER HYDROLASE"/>
    <property type="match status" value="1"/>
</dbReference>
<dbReference type="PROSITE" id="PS51770">
    <property type="entry name" value="HOTDOG_ACOT"/>
    <property type="match status" value="1"/>
</dbReference>
<name>A0A378TXK8_NEIEL</name>
<dbReference type="EC" id="3.1.2.-" evidence="5"/>